<comment type="caution">
    <text evidence="2">The sequence shown here is derived from an EMBL/GenBank/DDBJ whole genome shotgun (WGS) entry which is preliminary data.</text>
</comment>
<evidence type="ECO:0000313" key="3">
    <source>
        <dbReference type="Proteomes" id="UP000187209"/>
    </source>
</evidence>
<dbReference type="AlphaFoldDB" id="A0A1R2BNR7"/>
<keyword evidence="1" id="KW-1133">Transmembrane helix</keyword>
<dbReference type="Proteomes" id="UP000187209">
    <property type="component" value="Unassembled WGS sequence"/>
</dbReference>
<accession>A0A1R2BNR7</accession>
<name>A0A1R2BNR7_9CILI</name>
<feature type="transmembrane region" description="Helical" evidence="1">
    <location>
        <begin position="103"/>
        <end position="123"/>
    </location>
</feature>
<reference evidence="2 3" key="1">
    <citation type="submission" date="2016-11" db="EMBL/GenBank/DDBJ databases">
        <title>The macronuclear genome of Stentor coeruleus: a giant cell with tiny introns.</title>
        <authorList>
            <person name="Slabodnick M."/>
            <person name="Ruby J.G."/>
            <person name="Reiff S.B."/>
            <person name="Swart E.C."/>
            <person name="Gosai S."/>
            <person name="Prabakaran S."/>
            <person name="Witkowska E."/>
            <person name="Larue G.E."/>
            <person name="Fisher S."/>
            <person name="Freeman R.M."/>
            <person name="Gunawardena J."/>
            <person name="Chu W."/>
            <person name="Stover N.A."/>
            <person name="Gregory B.D."/>
            <person name="Nowacki M."/>
            <person name="Derisi J."/>
            <person name="Roy S.W."/>
            <person name="Marshall W.F."/>
            <person name="Sood P."/>
        </authorList>
    </citation>
    <scope>NUCLEOTIDE SEQUENCE [LARGE SCALE GENOMIC DNA]</scope>
    <source>
        <strain evidence="2">WM001</strain>
    </source>
</reference>
<sequence length="190" mass="22294">MVLSGFLALQALWASKEKEWNEKKVMIEAGAFAVLFVEMLLSSAYEYIQCTKLYSSQCLKSLEHFELSLLMLTISLQGFSSLLPLLWVLAINLYMYSEYFSKSAFKFFCLLHFLCLFQCFYKFWLHRKDENSKFYVILIWLFGATGYLIFLQGAKWDTIFETNDALLLIMFSIGIYIVKRDVFKRKINSA</sequence>
<evidence type="ECO:0000313" key="2">
    <source>
        <dbReference type="EMBL" id="OMJ78421.1"/>
    </source>
</evidence>
<feature type="transmembrane region" description="Helical" evidence="1">
    <location>
        <begin position="30"/>
        <end position="48"/>
    </location>
</feature>
<keyword evidence="3" id="KW-1185">Reference proteome</keyword>
<organism evidence="2 3">
    <name type="scientific">Stentor coeruleus</name>
    <dbReference type="NCBI Taxonomy" id="5963"/>
    <lineage>
        <taxon>Eukaryota</taxon>
        <taxon>Sar</taxon>
        <taxon>Alveolata</taxon>
        <taxon>Ciliophora</taxon>
        <taxon>Postciliodesmatophora</taxon>
        <taxon>Heterotrichea</taxon>
        <taxon>Heterotrichida</taxon>
        <taxon>Stentoridae</taxon>
        <taxon>Stentor</taxon>
    </lineage>
</organism>
<protein>
    <submittedName>
        <fullName evidence="2">Uncharacterized protein</fullName>
    </submittedName>
</protein>
<feature type="transmembrane region" description="Helical" evidence="1">
    <location>
        <begin position="69"/>
        <end position="91"/>
    </location>
</feature>
<feature type="transmembrane region" description="Helical" evidence="1">
    <location>
        <begin position="159"/>
        <end position="178"/>
    </location>
</feature>
<keyword evidence="1" id="KW-0472">Membrane</keyword>
<dbReference type="EMBL" id="MPUH01000523">
    <property type="protein sequence ID" value="OMJ78421.1"/>
    <property type="molecule type" value="Genomic_DNA"/>
</dbReference>
<keyword evidence="1" id="KW-0812">Transmembrane</keyword>
<proteinExistence type="predicted"/>
<feature type="transmembrane region" description="Helical" evidence="1">
    <location>
        <begin position="135"/>
        <end position="153"/>
    </location>
</feature>
<gene>
    <name evidence="2" type="ORF">SteCoe_21796</name>
</gene>
<evidence type="ECO:0000256" key="1">
    <source>
        <dbReference type="SAM" id="Phobius"/>
    </source>
</evidence>